<evidence type="ECO:0000256" key="1">
    <source>
        <dbReference type="SAM" id="MobiDB-lite"/>
    </source>
</evidence>
<reference evidence="3" key="1">
    <citation type="journal article" date="2011" name="PLoS Genet.">
        <title>Genomic analysis of the necrotrophic fungal pathogens Sclerotinia sclerotiorum and Botrytis cinerea.</title>
        <authorList>
            <person name="Amselem J."/>
            <person name="Cuomo C.A."/>
            <person name="van Kan J.A."/>
            <person name="Viaud M."/>
            <person name="Benito E.P."/>
            <person name="Couloux A."/>
            <person name="Coutinho P.M."/>
            <person name="de Vries R.P."/>
            <person name="Dyer P.S."/>
            <person name="Fillinger S."/>
            <person name="Fournier E."/>
            <person name="Gout L."/>
            <person name="Hahn M."/>
            <person name="Kohn L."/>
            <person name="Lapalu N."/>
            <person name="Plummer K.M."/>
            <person name="Pradier J.M."/>
            <person name="Quevillon E."/>
            <person name="Sharon A."/>
            <person name="Simon A."/>
            <person name="ten Have A."/>
            <person name="Tudzynski B."/>
            <person name="Tudzynski P."/>
            <person name="Wincker P."/>
            <person name="Andrew M."/>
            <person name="Anthouard V."/>
            <person name="Beever R.E."/>
            <person name="Beffa R."/>
            <person name="Benoit I."/>
            <person name="Bouzid O."/>
            <person name="Brault B."/>
            <person name="Chen Z."/>
            <person name="Choquer M."/>
            <person name="Collemare J."/>
            <person name="Cotton P."/>
            <person name="Danchin E.G."/>
            <person name="Da Silva C."/>
            <person name="Gautier A."/>
            <person name="Giraud C."/>
            <person name="Giraud T."/>
            <person name="Gonzalez C."/>
            <person name="Grossetete S."/>
            <person name="Guldener U."/>
            <person name="Henrissat B."/>
            <person name="Howlett B.J."/>
            <person name="Kodira C."/>
            <person name="Kretschmer M."/>
            <person name="Lappartient A."/>
            <person name="Leroch M."/>
            <person name="Levis C."/>
            <person name="Mauceli E."/>
            <person name="Neuveglise C."/>
            <person name="Oeser B."/>
            <person name="Pearson M."/>
            <person name="Poulain J."/>
            <person name="Poussereau N."/>
            <person name="Quesneville H."/>
            <person name="Rascle C."/>
            <person name="Schumacher J."/>
            <person name="Segurens B."/>
            <person name="Sexton A."/>
            <person name="Silva E."/>
            <person name="Sirven C."/>
            <person name="Soanes D.M."/>
            <person name="Talbot N.J."/>
            <person name="Templeton M."/>
            <person name="Yandava C."/>
            <person name="Yarden O."/>
            <person name="Zeng Q."/>
            <person name="Rollins J.A."/>
            <person name="Lebrun M.H."/>
            <person name="Dickman M."/>
        </authorList>
    </citation>
    <scope>NUCLEOTIDE SEQUENCE [LARGE SCALE GENOMIC DNA]</scope>
    <source>
        <strain evidence="3">T4</strain>
    </source>
</reference>
<name>G2YTY9_BOTF4</name>
<dbReference type="InParanoid" id="G2YTY9"/>
<organism evidence="2 3">
    <name type="scientific">Botryotinia fuckeliana (strain T4)</name>
    <name type="common">Noble rot fungus</name>
    <name type="synonym">Botrytis cinerea</name>
    <dbReference type="NCBI Taxonomy" id="999810"/>
    <lineage>
        <taxon>Eukaryota</taxon>
        <taxon>Fungi</taxon>
        <taxon>Dikarya</taxon>
        <taxon>Ascomycota</taxon>
        <taxon>Pezizomycotina</taxon>
        <taxon>Leotiomycetes</taxon>
        <taxon>Helotiales</taxon>
        <taxon>Sclerotiniaceae</taxon>
        <taxon>Botrytis</taxon>
    </lineage>
</organism>
<evidence type="ECO:0000313" key="3">
    <source>
        <dbReference type="Proteomes" id="UP000008177"/>
    </source>
</evidence>
<feature type="region of interest" description="Disordered" evidence="1">
    <location>
        <begin position="1"/>
        <end position="21"/>
    </location>
</feature>
<dbReference type="HOGENOM" id="CLU_2605783_0_0_1"/>
<protein>
    <submittedName>
        <fullName evidence="2">Uncharacterized protein</fullName>
    </submittedName>
</protein>
<dbReference type="AlphaFoldDB" id="G2YTY9"/>
<proteinExistence type="predicted"/>
<sequence length="79" mass="8835">MLSNATQHLNLNKAEDEQSQRMKCPLPLEDDRDSLFQSSFTSRKEEFLGAKNHGHTAPIRTSRASLGLRLLAGLTSYCT</sequence>
<evidence type="ECO:0000313" key="2">
    <source>
        <dbReference type="EMBL" id="CCD55087.1"/>
    </source>
</evidence>
<gene>
    <name evidence="2" type="ORF">BofuT4_uP159080.1</name>
</gene>
<accession>G2YTY9</accession>
<feature type="compositionally biased region" description="Polar residues" evidence="1">
    <location>
        <begin position="1"/>
        <end position="10"/>
    </location>
</feature>
<dbReference type="Proteomes" id="UP000008177">
    <property type="component" value="Unplaced contigs"/>
</dbReference>
<dbReference type="EMBL" id="FQ790353">
    <property type="protein sequence ID" value="CCD55087.1"/>
    <property type="molecule type" value="Genomic_DNA"/>
</dbReference>